<feature type="domain" description="Protein kinase" evidence="8">
    <location>
        <begin position="50"/>
        <end position="331"/>
    </location>
</feature>
<dbReference type="Gene3D" id="3.30.200.20">
    <property type="entry name" value="Phosphorylase Kinase, domain 1"/>
    <property type="match status" value="1"/>
</dbReference>
<dbReference type="PIRSF" id="PIRSF000654">
    <property type="entry name" value="Integrin-linked_kinase"/>
    <property type="match status" value="1"/>
</dbReference>
<dbReference type="EMBL" id="BKCJ010246826">
    <property type="protein sequence ID" value="GEZ15660.1"/>
    <property type="molecule type" value="Genomic_DNA"/>
</dbReference>
<comment type="caution">
    <text evidence="9">The sequence shown here is derived from an EMBL/GenBank/DDBJ whole genome shotgun (WGS) entry which is preliminary data.</text>
</comment>
<comment type="similarity">
    <text evidence="7">Belongs to the protein kinase superfamily.</text>
</comment>
<dbReference type="GO" id="GO:0004714">
    <property type="term" value="F:transmembrane receptor protein tyrosine kinase activity"/>
    <property type="evidence" value="ECO:0007669"/>
    <property type="project" value="InterPro"/>
</dbReference>
<dbReference type="PANTHER" id="PTHR27003:SF471">
    <property type="entry name" value="VASCULAR ENDOTHELIAL GROWTH FACTOR RECEPTOR 2 (VEGFR2)-RELATED"/>
    <property type="match status" value="1"/>
</dbReference>
<keyword evidence="3 6" id="KW-0547">Nucleotide-binding</keyword>
<evidence type="ECO:0000256" key="6">
    <source>
        <dbReference type="PROSITE-ProRule" id="PRU10141"/>
    </source>
</evidence>
<evidence type="ECO:0000256" key="3">
    <source>
        <dbReference type="ARBA" id="ARBA00022741"/>
    </source>
</evidence>
<dbReference type="GO" id="GO:0005886">
    <property type="term" value="C:plasma membrane"/>
    <property type="evidence" value="ECO:0007669"/>
    <property type="project" value="TreeGrafter"/>
</dbReference>
<protein>
    <submittedName>
        <fullName evidence="9">Kinase-like domain,concanavalin A-like lectin/glucanase domain protein</fullName>
    </submittedName>
</protein>
<dbReference type="PROSITE" id="PS50011">
    <property type="entry name" value="PROTEIN_KINASE_DOM"/>
    <property type="match status" value="1"/>
</dbReference>
<evidence type="ECO:0000313" key="9">
    <source>
        <dbReference type="EMBL" id="GEZ15660.1"/>
    </source>
</evidence>
<dbReference type="Gene3D" id="1.10.510.10">
    <property type="entry name" value="Transferase(Phosphotransferase) domain 1"/>
    <property type="match status" value="1"/>
</dbReference>
<proteinExistence type="inferred from homology"/>
<evidence type="ECO:0000256" key="4">
    <source>
        <dbReference type="ARBA" id="ARBA00022777"/>
    </source>
</evidence>
<dbReference type="AlphaFoldDB" id="A0A699IB10"/>
<dbReference type="Pfam" id="PF00069">
    <property type="entry name" value="Pkinase"/>
    <property type="match status" value="1"/>
</dbReference>
<keyword evidence="5 6" id="KW-0067">ATP-binding</keyword>
<dbReference type="GO" id="GO:0009506">
    <property type="term" value="C:plasmodesma"/>
    <property type="evidence" value="ECO:0007669"/>
    <property type="project" value="TreeGrafter"/>
</dbReference>
<keyword evidence="4 9" id="KW-0418">Kinase</keyword>
<evidence type="ECO:0000256" key="1">
    <source>
        <dbReference type="ARBA" id="ARBA00022527"/>
    </source>
</evidence>
<evidence type="ECO:0000256" key="5">
    <source>
        <dbReference type="ARBA" id="ARBA00022840"/>
    </source>
</evidence>
<reference evidence="9" key="1">
    <citation type="journal article" date="2019" name="Sci. Rep.">
        <title>Draft genome of Tanacetum cinerariifolium, the natural source of mosquito coil.</title>
        <authorList>
            <person name="Yamashiro T."/>
            <person name="Shiraishi A."/>
            <person name="Satake H."/>
            <person name="Nakayama K."/>
        </authorList>
    </citation>
    <scope>NUCLEOTIDE SEQUENCE</scope>
</reference>
<keyword evidence="1 7" id="KW-0723">Serine/threonine-protein kinase</keyword>
<dbReference type="GO" id="GO:0030246">
    <property type="term" value="F:carbohydrate binding"/>
    <property type="evidence" value="ECO:0007669"/>
    <property type="project" value="UniProtKB-KW"/>
</dbReference>
<dbReference type="InterPro" id="IPR011009">
    <property type="entry name" value="Kinase-like_dom_sf"/>
</dbReference>
<evidence type="ECO:0000256" key="2">
    <source>
        <dbReference type="ARBA" id="ARBA00022679"/>
    </source>
</evidence>
<dbReference type="InterPro" id="IPR000719">
    <property type="entry name" value="Prot_kinase_dom"/>
</dbReference>
<keyword evidence="2" id="KW-0808">Transferase</keyword>
<dbReference type="SUPFAM" id="SSF56112">
    <property type="entry name" value="Protein kinase-like (PK-like)"/>
    <property type="match status" value="1"/>
</dbReference>
<dbReference type="InterPro" id="IPR045272">
    <property type="entry name" value="ANXUR1/2-like"/>
</dbReference>
<dbReference type="FunFam" id="3.30.200.20:FF:000039">
    <property type="entry name" value="receptor-like protein kinase FERONIA"/>
    <property type="match status" value="1"/>
</dbReference>
<dbReference type="GO" id="GO:0005524">
    <property type="term" value="F:ATP binding"/>
    <property type="evidence" value="ECO:0007669"/>
    <property type="project" value="UniProtKB-UniRule"/>
</dbReference>
<evidence type="ECO:0000259" key="8">
    <source>
        <dbReference type="PROSITE" id="PS50011"/>
    </source>
</evidence>
<dbReference type="GO" id="GO:0004674">
    <property type="term" value="F:protein serine/threonine kinase activity"/>
    <property type="evidence" value="ECO:0007669"/>
    <property type="project" value="UniProtKB-KW"/>
</dbReference>
<accession>A0A699IB10</accession>
<sequence length="339" mass="38725">MTSLQLGHKRVLRSIPLSYIDIIQVFQESQEEINCLQVSLADIKLATQDFSDNNLIGEGGFGKVYTGKLMRAREHKLVAAKRLNIKSDQGETELMTELVILSEYKHMNVIDLVSYCNENGEKVIVYDYASRGSLDKWLKHKELTWRKRLGICIDIAMGLNFLHGTSDVKQDVVIHRDIKSANILLHDDWKASIADFGLSLISPINQDINYVIDNAKGTPGYCDPLYITTKTLTKESDIYSLGVLLFEMLTGRFVMEDKNSKAQNLVQLVRHHYEEGSLYEMVFDAIKKEMAPASLTTFQNIAYQCIHEERSKRPTAYDVLKQLKKALEPQVSFYRNVYS</sequence>
<name>A0A699IB10_TANCI</name>
<dbReference type="PROSITE" id="PS00108">
    <property type="entry name" value="PROTEIN_KINASE_ST"/>
    <property type="match status" value="1"/>
</dbReference>
<keyword evidence="9" id="KW-0430">Lectin</keyword>
<dbReference type="InterPro" id="IPR008271">
    <property type="entry name" value="Ser/Thr_kinase_AS"/>
</dbReference>
<dbReference type="InterPro" id="IPR017441">
    <property type="entry name" value="Protein_kinase_ATP_BS"/>
</dbReference>
<dbReference type="PROSITE" id="PS00107">
    <property type="entry name" value="PROTEIN_KINASE_ATP"/>
    <property type="match status" value="1"/>
</dbReference>
<dbReference type="PANTHER" id="PTHR27003">
    <property type="entry name" value="OS07G0166700 PROTEIN"/>
    <property type="match status" value="1"/>
</dbReference>
<dbReference type="SMART" id="SM00220">
    <property type="entry name" value="S_TKc"/>
    <property type="match status" value="1"/>
</dbReference>
<gene>
    <name evidence="9" type="ORF">Tci_487633</name>
</gene>
<evidence type="ECO:0000256" key="7">
    <source>
        <dbReference type="RuleBase" id="RU000304"/>
    </source>
</evidence>
<organism evidence="9">
    <name type="scientific">Tanacetum cinerariifolium</name>
    <name type="common">Dalmatian daisy</name>
    <name type="synonym">Chrysanthemum cinerariifolium</name>
    <dbReference type="NCBI Taxonomy" id="118510"/>
    <lineage>
        <taxon>Eukaryota</taxon>
        <taxon>Viridiplantae</taxon>
        <taxon>Streptophyta</taxon>
        <taxon>Embryophyta</taxon>
        <taxon>Tracheophyta</taxon>
        <taxon>Spermatophyta</taxon>
        <taxon>Magnoliopsida</taxon>
        <taxon>eudicotyledons</taxon>
        <taxon>Gunneridae</taxon>
        <taxon>Pentapetalae</taxon>
        <taxon>asterids</taxon>
        <taxon>campanulids</taxon>
        <taxon>Asterales</taxon>
        <taxon>Asteraceae</taxon>
        <taxon>Asteroideae</taxon>
        <taxon>Anthemideae</taxon>
        <taxon>Anthemidinae</taxon>
        <taxon>Tanacetum</taxon>
    </lineage>
</organism>
<feature type="binding site" evidence="6">
    <location>
        <position position="81"/>
    </location>
    <ligand>
        <name>ATP</name>
        <dbReference type="ChEBI" id="CHEBI:30616"/>
    </ligand>
</feature>